<dbReference type="EMBL" id="ML119051">
    <property type="protein sequence ID" value="ROT42454.1"/>
    <property type="molecule type" value="Genomic_DNA"/>
</dbReference>
<feature type="compositionally biased region" description="Basic and acidic residues" evidence="1">
    <location>
        <begin position="110"/>
        <end position="119"/>
    </location>
</feature>
<keyword evidence="3" id="KW-1185">Reference proteome</keyword>
<protein>
    <submittedName>
        <fullName evidence="2">Uncharacterized protein</fullName>
    </submittedName>
</protein>
<name>A0A3N2Q6R1_SODAK</name>
<sequence length="186" mass="20403">MGSWESEENSSLNAGQVDGGGPILYFALQNRPAKYGHGGAIPFTVGLLWTPPKEPLARALVPWRLWLWASSVECLPLCIQLASVYFPGRLIFRPDLPEGDTHSISPTKEGFTKGEEEHSGPGYQELDNRTMLGLLDICPYARDQRLENDASQAAAAANPPRTRALILRKGQCVGPIDPQMRGFFSP</sequence>
<gene>
    <name evidence="2" type="ORF">SODALDRAFT_354606</name>
</gene>
<accession>A0A3N2Q6R1</accession>
<dbReference type="AlphaFoldDB" id="A0A3N2Q6R1"/>
<evidence type="ECO:0000313" key="3">
    <source>
        <dbReference type="Proteomes" id="UP000272025"/>
    </source>
</evidence>
<evidence type="ECO:0000313" key="2">
    <source>
        <dbReference type="EMBL" id="ROT42454.1"/>
    </source>
</evidence>
<proteinExistence type="predicted"/>
<feature type="region of interest" description="Disordered" evidence="1">
    <location>
        <begin position="97"/>
        <end position="125"/>
    </location>
</feature>
<dbReference type="GeneID" id="39582222"/>
<reference evidence="2 3" key="1">
    <citation type="journal article" date="2018" name="Mol. Ecol.">
        <title>The obligate alkalophilic soda-lake fungus Sodiomyces alkalinus has shifted to a protein diet.</title>
        <authorList>
            <person name="Grum-Grzhimaylo A.A."/>
            <person name="Falkoski D.L."/>
            <person name="van den Heuvel J."/>
            <person name="Valero-Jimenez C.A."/>
            <person name="Min B."/>
            <person name="Choi I.G."/>
            <person name="Lipzen A."/>
            <person name="Daum C.G."/>
            <person name="Aanen D.K."/>
            <person name="Tsang A."/>
            <person name="Henrissat B."/>
            <person name="Bilanenko E.N."/>
            <person name="de Vries R.P."/>
            <person name="van Kan J.A.L."/>
            <person name="Grigoriev I.V."/>
            <person name="Debets A.J.M."/>
        </authorList>
    </citation>
    <scope>NUCLEOTIDE SEQUENCE [LARGE SCALE GENOMIC DNA]</scope>
    <source>
        <strain evidence="2 3">F11</strain>
    </source>
</reference>
<organism evidence="2 3">
    <name type="scientific">Sodiomyces alkalinus (strain CBS 110278 / VKM F-3762 / F11)</name>
    <name type="common">Alkaliphilic filamentous fungus</name>
    <dbReference type="NCBI Taxonomy" id="1314773"/>
    <lineage>
        <taxon>Eukaryota</taxon>
        <taxon>Fungi</taxon>
        <taxon>Dikarya</taxon>
        <taxon>Ascomycota</taxon>
        <taxon>Pezizomycotina</taxon>
        <taxon>Sordariomycetes</taxon>
        <taxon>Hypocreomycetidae</taxon>
        <taxon>Glomerellales</taxon>
        <taxon>Plectosphaerellaceae</taxon>
        <taxon>Sodiomyces</taxon>
    </lineage>
</organism>
<evidence type="ECO:0000256" key="1">
    <source>
        <dbReference type="SAM" id="MobiDB-lite"/>
    </source>
</evidence>
<dbReference type="Proteomes" id="UP000272025">
    <property type="component" value="Unassembled WGS sequence"/>
</dbReference>
<dbReference type="RefSeq" id="XP_028470260.1">
    <property type="nucleotide sequence ID" value="XM_028613744.1"/>
</dbReference>